<comment type="subcellular location">
    <subcellularLocation>
        <location evidence="1 6">Secreted</location>
    </subcellularLocation>
</comment>
<sequence>MSRYNSYVVILLLAMALSESSVVLGEYHVHIVNGLGNNNILNVHCQSKDNDLGWHALAKGEDFHWSFNMNFFKSTLFFCFMQWKEVKGSFKVFSNDMGLNTVCPGSVCTYRADENGLSFYNNSSKTYELLYEWEK</sequence>
<proteinExistence type="inferred from homology"/>
<dbReference type="Proteomes" id="UP000655225">
    <property type="component" value="Unassembled WGS sequence"/>
</dbReference>
<reference evidence="7 8" key="1">
    <citation type="submission" date="2020-04" db="EMBL/GenBank/DDBJ databases">
        <title>Plant Genome Project.</title>
        <authorList>
            <person name="Zhang R.-G."/>
        </authorList>
    </citation>
    <scope>NUCLEOTIDE SEQUENCE [LARGE SCALE GENOMIC DNA]</scope>
    <source>
        <strain evidence="7">YNK0</strain>
        <tissue evidence="7">Leaf</tissue>
    </source>
</reference>
<dbReference type="InterPro" id="IPR010264">
    <property type="entry name" value="Self-incomp_S1"/>
</dbReference>
<dbReference type="Pfam" id="PF05938">
    <property type="entry name" value="Self-incomp_S1"/>
    <property type="match status" value="1"/>
</dbReference>
<name>A0A834YKI0_TETSI</name>
<accession>A0A834YKI0</accession>
<keyword evidence="8" id="KW-1185">Reference proteome</keyword>
<dbReference type="AlphaFoldDB" id="A0A834YKI0"/>
<evidence type="ECO:0000256" key="3">
    <source>
        <dbReference type="ARBA" id="ARBA00022471"/>
    </source>
</evidence>
<dbReference type="GO" id="GO:0005576">
    <property type="term" value="C:extracellular region"/>
    <property type="evidence" value="ECO:0007669"/>
    <property type="project" value="UniProtKB-SubCell"/>
</dbReference>
<dbReference type="EMBL" id="JABCRI010000020">
    <property type="protein sequence ID" value="KAF8388343.1"/>
    <property type="molecule type" value="Genomic_DNA"/>
</dbReference>
<organism evidence="7 8">
    <name type="scientific">Tetracentron sinense</name>
    <name type="common">Spur-leaf</name>
    <dbReference type="NCBI Taxonomy" id="13715"/>
    <lineage>
        <taxon>Eukaryota</taxon>
        <taxon>Viridiplantae</taxon>
        <taxon>Streptophyta</taxon>
        <taxon>Embryophyta</taxon>
        <taxon>Tracheophyta</taxon>
        <taxon>Spermatophyta</taxon>
        <taxon>Magnoliopsida</taxon>
        <taxon>Trochodendrales</taxon>
        <taxon>Trochodendraceae</taxon>
        <taxon>Tetracentron</taxon>
    </lineage>
</organism>
<evidence type="ECO:0000313" key="7">
    <source>
        <dbReference type="EMBL" id="KAF8388343.1"/>
    </source>
</evidence>
<feature type="chain" id="PRO_5033103572" description="S-protein homolog" evidence="6">
    <location>
        <begin position="26"/>
        <end position="135"/>
    </location>
</feature>
<dbReference type="PANTHER" id="PTHR31232">
    <property type="match status" value="1"/>
</dbReference>
<gene>
    <name evidence="7" type="ORF">HHK36_027009</name>
</gene>
<dbReference type="OMA" id="SWEFRIN"/>
<dbReference type="PANTHER" id="PTHR31232:SF164">
    <property type="entry name" value="S-PROTEIN HOMOLOG"/>
    <property type="match status" value="1"/>
</dbReference>
<evidence type="ECO:0000256" key="2">
    <source>
        <dbReference type="ARBA" id="ARBA00005581"/>
    </source>
</evidence>
<evidence type="ECO:0000256" key="4">
    <source>
        <dbReference type="ARBA" id="ARBA00022525"/>
    </source>
</evidence>
<keyword evidence="3 6" id="KW-0713">Self-incompatibility</keyword>
<dbReference type="OrthoDB" id="1848419at2759"/>
<evidence type="ECO:0000256" key="1">
    <source>
        <dbReference type="ARBA" id="ARBA00004613"/>
    </source>
</evidence>
<evidence type="ECO:0000256" key="6">
    <source>
        <dbReference type="RuleBase" id="RU367044"/>
    </source>
</evidence>
<protein>
    <recommendedName>
        <fullName evidence="6">S-protein homolog</fullName>
    </recommendedName>
</protein>
<comment type="similarity">
    <text evidence="2 6">Belongs to the plant self-incompatibility (S1) protein family.</text>
</comment>
<evidence type="ECO:0000313" key="8">
    <source>
        <dbReference type="Proteomes" id="UP000655225"/>
    </source>
</evidence>
<dbReference type="GO" id="GO:0060320">
    <property type="term" value="P:rejection of self pollen"/>
    <property type="evidence" value="ECO:0007669"/>
    <property type="project" value="UniProtKB-KW"/>
</dbReference>
<evidence type="ECO:0000256" key="5">
    <source>
        <dbReference type="ARBA" id="ARBA00022729"/>
    </source>
</evidence>
<keyword evidence="4 6" id="KW-0964">Secreted</keyword>
<feature type="signal peptide" evidence="6">
    <location>
        <begin position="1"/>
        <end position="25"/>
    </location>
</feature>
<comment type="caution">
    <text evidence="7">The sequence shown here is derived from an EMBL/GenBank/DDBJ whole genome shotgun (WGS) entry which is preliminary data.</text>
</comment>
<keyword evidence="5 6" id="KW-0732">Signal</keyword>